<keyword evidence="3" id="KW-1133">Transmembrane helix</keyword>
<evidence type="ECO:0000259" key="8">
    <source>
        <dbReference type="PROSITE" id="PS50258"/>
    </source>
</evidence>
<dbReference type="Gene3D" id="4.10.470.20">
    <property type="match status" value="1"/>
</dbReference>
<dbReference type="SMART" id="SM00004">
    <property type="entry name" value="NL"/>
    <property type="match status" value="1"/>
</dbReference>
<proteinExistence type="predicted"/>
<keyword evidence="2" id="KW-0677">Repeat</keyword>
<reference evidence="9" key="1">
    <citation type="submission" date="2018-11" db="EMBL/GenBank/DDBJ databases">
        <authorList>
            <consortium name="Pathogen Informatics"/>
        </authorList>
    </citation>
    <scope>NUCLEOTIDE SEQUENCE</scope>
</reference>
<evidence type="ECO:0000256" key="3">
    <source>
        <dbReference type="ARBA" id="ARBA00022989"/>
    </source>
</evidence>
<evidence type="ECO:0000256" key="4">
    <source>
        <dbReference type="ARBA" id="ARBA00023136"/>
    </source>
</evidence>
<keyword evidence="10" id="KW-1185">Reference proteome</keyword>
<evidence type="ECO:0000256" key="1">
    <source>
        <dbReference type="ARBA" id="ARBA00022692"/>
    </source>
</evidence>
<accession>A0A3S4ZTE6</accession>
<dbReference type="SUPFAM" id="SSF90193">
    <property type="entry name" value="Notch domain"/>
    <property type="match status" value="1"/>
</dbReference>
<protein>
    <recommendedName>
        <fullName evidence="8">LNR domain-containing protein</fullName>
    </recommendedName>
</protein>
<keyword evidence="4" id="KW-0472">Membrane</keyword>
<comment type="caution">
    <text evidence="9">The sequence shown here is derived from an EMBL/GenBank/DDBJ whole genome shotgun (WGS) entry which is preliminary data.</text>
</comment>
<dbReference type="EMBL" id="CAAALY010041060">
    <property type="protein sequence ID" value="VEL19320.1"/>
    <property type="molecule type" value="Genomic_DNA"/>
</dbReference>
<dbReference type="GO" id="GO:0012505">
    <property type="term" value="C:endomembrane system"/>
    <property type="evidence" value="ECO:0007669"/>
    <property type="project" value="UniProtKB-SubCell"/>
</dbReference>
<feature type="domain" description="LNR" evidence="8">
    <location>
        <begin position="66"/>
        <end position="107"/>
    </location>
</feature>
<dbReference type="PROSITE" id="PS50258">
    <property type="entry name" value="LNR"/>
    <property type="match status" value="1"/>
</dbReference>
<evidence type="ECO:0000256" key="7">
    <source>
        <dbReference type="ARBA" id="ARBA00046288"/>
    </source>
</evidence>
<keyword evidence="1" id="KW-0812">Transmembrane</keyword>
<evidence type="ECO:0000313" key="10">
    <source>
        <dbReference type="Proteomes" id="UP000784294"/>
    </source>
</evidence>
<keyword evidence="6" id="KW-0325">Glycoprotein</keyword>
<dbReference type="InterPro" id="IPR000800">
    <property type="entry name" value="Notch_dom"/>
</dbReference>
<sequence>MAKLTDDADYYAGETFEKVPSPLSDAGNHDHYYGRRLRTRHCELRGHACLSDAYSWPGYQFEAKACLQANCSDKADNGRCDPECNLLACQFDHGDCLFSPEREPYPKFGHRVDSTIASHLMTNLLNRTAGTTSTSTPSFNFRILDVKSDWHTDSLPDSPLQQLPGEPAIPWNNCSAISQYNV</sequence>
<feature type="non-terminal residue" evidence="9">
    <location>
        <position position="182"/>
    </location>
</feature>
<dbReference type="OrthoDB" id="263283at2759"/>
<dbReference type="Pfam" id="PF00066">
    <property type="entry name" value="Notch"/>
    <property type="match status" value="1"/>
</dbReference>
<evidence type="ECO:0000256" key="6">
    <source>
        <dbReference type="ARBA" id="ARBA00023180"/>
    </source>
</evidence>
<dbReference type="Proteomes" id="UP000784294">
    <property type="component" value="Unassembled WGS sequence"/>
</dbReference>
<dbReference type="AlphaFoldDB" id="A0A3S4ZTE6"/>
<evidence type="ECO:0000313" key="9">
    <source>
        <dbReference type="EMBL" id="VEL19320.1"/>
    </source>
</evidence>
<comment type="subcellular location">
    <subcellularLocation>
        <location evidence="7">Endomembrane system</location>
        <topology evidence="7">Single-pass type I membrane protein</topology>
    </subcellularLocation>
</comment>
<evidence type="ECO:0000256" key="2">
    <source>
        <dbReference type="ARBA" id="ARBA00022737"/>
    </source>
</evidence>
<keyword evidence="5" id="KW-1015">Disulfide bond</keyword>
<name>A0A3S4ZTE6_9PLAT</name>
<organism evidence="9 10">
    <name type="scientific">Protopolystoma xenopodis</name>
    <dbReference type="NCBI Taxonomy" id="117903"/>
    <lineage>
        <taxon>Eukaryota</taxon>
        <taxon>Metazoa</taxon>
        <taxon>Spiralia</taxon>
        <taxon>Lophotrochozoa</taxon>
        <taxon>Platyhelminthes</taxon>
        <taxon>Monogenea</taxon>
        <taxon>Polyopisthocotylea</taxon>
        <taxon>Polystomatidea</taxon>
        <taxon>Polystomatidae</taxon>
        <taxon>Protopolystoma</taxon>
    </lineage>
</organism>
<dbReference type="InterPro" id="IPR035993">
    <property type="entry name" value="Notch-like_dom_sf"/>
</dbReference>
<evidence type="ECO:0000256" key="5">
    <source>
        <dbReference type="ARBA" id="ARBA00023157"/>
    </source>
</evidence>
<gene>
    <name evidence="9" type="ORF">PXEA_LOCUS12760</name>
</gene>